<comment type="caution">
    <text evidence="1">The sequence shown here is derived from an EMBL/GenBank/DDBJ whole genome shotgun (WGS) entry which is preliminary data.</text>
</comment>
<dbReference type="EMBL" id="QPJQ01000009">
    <property type="protein sequence ID" value="RCX06663.1"/>
    <property type="molecule type" value="Genomic_DNA"/>
</dbReference>
<sequence>MTAFNTNDDRDGAHVNGFYSNALYGVAQGA</sequence>
<dbReference type="Proteomes" id="UP000253506">
    <property type="component" value="Unassembled WGS sequence"/>
</dbReference>
<evidence type="ECO:0000313" key="1">
    <source>
        <dbReference type="EMBL" id="RCX06663.1"/>
    </source>
</evidence>
<dbReference type="AlphaFoldDB" id="A0A369ABW3"/>
<reference evidence="1 2" key="1">
    <citation type="submission" date="2018-07" db="EMBL/GenBank/DDBJ databases">
        <title>Genomic Encyclopedia of Type Strains, Phase III (KMG-III): the genomes of soil and plant-associated and newly described type strains.</title>
        <authorList>
            <person name="Whitman W."/>
        </authorList>
    </citation>
    <scope>NUCLEOTIDE SEQUENCE [LARGE SCALE GENOMIC DNA]</scope>
    <source>
        <strain evidence="1 2">CECT 7731</strain>
    </source>
</reference>
<gene>
    <name evidence="1" type="ORF">DFP77_10959</name>
</gene>
<protein>
    <submittedName>
        <fullName evidence="1">Uncharacterized protein</fullName>
    </submittedName>
</protein>
<accession>A0A369ABW3</accession>
<name>A0A369ABW3_9GAMM</name>
<proteinExistence type="predicted"/>
<organism evidence="1 2">
    <name type="scientific">Marinomonas foliarum</name>
    <dbReference type="NCBI Taxonomy" id="491950"/>
    <lineage>
        <taxon>Bacteria</taxon>
        <taxon>Pseudomonadati</taxon>
        <taxon>Pseudomonadota</taxon>
        <taxon>Gammaproteobacteria</taxon>
        <taxon>Oceanospirillales</taxon>
        <taxon>Oceanospirillaceae</taxon>
        <taxon>Marinomonas</taxon>
    </lineage>
</organism>
<evidence type="ECO:0000313" key="2">
    <source>
        <dbReference type="Proteomes" id="UP000253506"/>
    </source>
</evidence>